<evidence type="ECO:0000256" key="16">
    <source>
        <dbReference type="ARBA" id="ARBA00032853"/>
    </source>
</evidence>
<evidence type="ECO:0000256" key="6">
    <source>
        <dbReference type="ARBA" id="ARBA00015850"/>
    </source>
</evidence>
<dbReference type="PANTHER" id="PTHR34148">
    <property type="entry name" value="ADENOSYLCOBINAMIDE-GDP RIBAZOLETRANSFERASE"/>
    <property type="match status" value="1"/>
</dbReference>
<feature type="transmembrane region" description="Helical" evidence="19">
    <location>
        <begin position="181"/>
        <end position="199"/>
    </location>
</feature>
<keyword evidence="12 19" id="KW-1133">Transmembrane helix</keyword>
<evidence type="ECO:0000256" key="14">
    <source>
        <dbReference type="ARBA" id="ARBA00025228"/>
    </source>
</evidence>
<evidence type="ECO:0000256" key="15">
    <source>
        <dbReference type="ARBA" id="ARBA00032605"/>
    </source>
</evidence>
<evidence type="ECO:0000256" key="2">
    <source>
        <dbReference type="ARBA" id="ARBA00004651"/>
    </source>
</evidence>
<dbReference type="PANTHER" id="PTHR34148:SF1">
    <property type="entry name" value="ADENOSYLCOBINAMIDE-GDP RIBAZOLETRANSFERASE"/>
    <property type="match status" value="1"/>
</dbReference>
<comment type="function">
    <text evidence="14 19">Joins adenosylcobinamide-GDP and alpha-ribazole to generate adenosylcobalamin (Ado-cobalamin). Also synthesizes adenosylcobalamin 5'-phosphate from adenosylcobinamide-GDP and alpha-ribazole 5'-phosphate.</text>
</comment>
<evidence type="ECO:0000256" key="19">
    <source>
        <dbReference type="HAMAP-Rule" id="MF_00719"/>
    </source>
</evidence>
<feature type="transmembrane region" description="Helical" evidence="19">
    <location>
        <begin position="233"/>
        <end position="252"/>
    </location>
</feature>
<keyword evidence="11 19" id="KW-0460">Magnesium</keyword>
<evidence type="ECO:0000256" key="8">
    <source>
        <dbReference type="ARBA" id="ARBA00022573"/>
    </source>
</evidence>
<keyword evidence="10 19" id="KW-0812">Transmembrane</keyword>
<feature type="transmembrane region" description="Helical" evidence="19">
    <location>
        <begin position="110"/>
        <end position="132"/>
    </location>
</feature>
<comment type="caution">
    <text evidence="20">The sequence shown here is derived from an EMBL/GenBank/DDBJ whole genome shotgun (WGS) entry which is preliminary data.</text>
</comment>
<feature type="transmembrane region" description="Helical" evidence="19">
    <location>
        <begin position="57"/>
        <end position="76"/>
    </location>
</feature>
<evidence type="ECO:0000256" key="9">
    <source>
        <dbReference type="ARBA" id="ARBA00022679"/>
    </source>
</evidence>
<organism evidence="20 21">
    <name type="scientific">Christensenella tenuis</name>
    <dbReference type="NCBI Taxonomy" id="2763033"/>
    <lineage>
        <taxon>Bacteria</taxon>
        <taxon>Bacillati</taxon>
        <taxon>Bacillota</taxon>
        <taxon>Clostridia</taxon>
        <taxon>Christensenellales</taxon>
        <taxon>Christensenellaceae</taxon>
        <taxon>Christensenella</taxon>
    </lineage>
</organism>
<dbReference type="EMBL" id="JACOON010000004">
    <property type="protein sequence ID" value="MBC5648336.1"/>
    <property type="molecule type" value="Genomic_DNA"/>
</dbReference>
<dbReference type="HAMAP" id="MF_00719">
    <property type="entry name" value="CobS"/>
    <property type="match status" value="1"/>
</dbReference>
<evidence type="ECO:0000256" key="7">
    <source>
        <dbReference type="ARBA" id="ARBA00022475"/>
    </source>
</evidence>
<evidence type="ECO:0000256" key="5">
    <source>
        <dbReference type="ARBA" id="ARBA00013200"/>
    </source>
</evidence>
<keyword evidence="13 19" id="KW-0472">Membrane</keyword>
<protein>
    <recommendedName>
        <fullName evidence="6 19">Adenosylcobinamide-GDP ribazoletransferase</fullName>
        <ecNumber evidence="5 19">2.7.8.26</ecNumber>
    </recommendedName>
    <alternativeName>
        <fullName evidence="16 19">Cobalamin synthase</fullName>
    </alternativeName>
    <alternativeName>
        <fullName evidence="15 19">Cobalamin-5'-phosphate synthase</fullName>
    </alternativeName>
</protein>
<evidence type="ECO:0000313" key="20">
    <source>
        <dbReference type="EMBL" id="MBC5648336.1"/>
    </source>
</evidence>
<evidence type="ECO:0000256" key="1">
    <source>
        <dbReference type="ARBA" id="ARBA00001946"/>
    </source>
</evidence>
<keyword evidence="8 19" id="KW-0169">Cobalamin biosynthesis</keyword>
<comment type="catalytic activity">
    <reaction evidence="18 19">
        <text>alpha-ribazole 5'-phosphate + adenosylcob(III)inamide-GDP = adenosylcob(III)alamin 5'-phosphate + GMP + H(+)</text>
        <dbReference type="Rhea" id="RHEA:23560"/>
        <dbReference type="ChEBI" id="CHEBI:15378"/>
        <dbReference type="ChEBI" id="CHEBI:57918"/>
        <dbReference type="ChEBI" id="CHEBI:58115"/>
        <dbReference type="ChEBI" id="CHEBI:60487"/>
        <dbReference type="ChEBI" id="CHEBI:60493"/>
        <dbReference type="EC" id="2.7.8.26"/>
    </reaction>
</comment>
<dbReference type="EC" id="2.7.8.26" evidence="5 19"/>
<evidence type="ECO:0000256" key="18">
    <source>
        <dbReference type="ARBA" id="ARBA00049504"/>
    </source>
</evidence>
<comment type="cofactor">
    <cofactor evidence="1 19">
        <name>Mg(2+)</name>
        <dbReference type="ChEBI" id="CHEBI:18420"/>
    </cofactor>
</comment>
<dbReference type="Pfam" id="PF02654">
    <property type="entry name" value="CobS"/>
    <property type="match status" value="1"/>
</dbReference>
<dbReference type="Proteomes" id="UP000606889">
    <property type="component" value="Unassembled WGS sequence"/>
</dbReference>
<feature type="transmembrane region" description="Helical" evidence="19">
    <location>
        <begin position="32"/>
        <end position="51"/>
    </location>
</feature>
<gene>
    <name evidence="19 20" type="primary">cobS</name>
    <name evidence="20" type="ORF">H8S18_08305</name>
</gene>
<accession>A0ABR7EFZ6</accession>
<dbReference type="InterPro" id="IPR003805">
    <property type="entry name" value="CobS"/>
</dbReference>
<evidence type="ECO:0000256" key="12">
    <source>
        <dbReference type="ARBA" id="ARBA00022989"/>
    </source>
</evidence>
<comment type="pathway">
    <text evidence="3 19">Cofactor biosynthesis; adenosylcobalamin biosynthesis; adenosylcobalamin from cob(II)yrinate a,c-diamide: step 7/7.</text>
</comment>
<dbReference type="RefSeq" id="WP_186857845.1">
    <property type="nucleotide sequence ID" value="NZ_JACOON010000004.1"/>
</dbReference>
<evidence type="ECO:0000313" key="21">
    <source>
        <dbReference type="Proteomes" id="UP000606889"/>
    </source>
</evidence>
<name>A0ABR7EFZ6_9FIRM</name>
<feature type="transmembrane region" description="Helical" evidence="19">
    <location>
        <begin position="138"/>
        <end position="160"/>
    </location>
</feature>
<comment type="subcellular location">
    <subcellularLocation>
        <location evidence="2 19">Cell membrane</location>
        <topology evidence="2 19">Multi-pass membrane protein</topology>
    </subcellularLocation>
</comment>
<evidence type="ECO:0000256" key="3">
    <source>
        <dbReference type="ARBA" id="ARBA00004663"/>
    </source>
</evidence>
<evidence type="ECO:0000256" key="17">
    <source>
        <dbReference type="ARBA" id="ARBA00048623"/>
    </source>
</evidence>
<dbReference type="NCBIfam" id="TIGR00317">
    <property type="entry name" value="cobS"/>
    <property type="match status" value="1"/>
</dbReference>
<evidence type="ECO:0000256" key="4">
    <source>
        <dbReference type="ARBA" id="ARBA00010561"/>
    </source>
</evidence>
<evidence type="ECO:0000256" key="11">
    <source>
        <dbReference type="ARBA" id="ARBA00022842"/>
    </source>
</evidence>
<proteinExistence type="inferred from homology"/>
<comment type="similarity">
    <text evidence="4 19">Belongs to the CobS family.</text>
</comment>
<keyword evidence="21" id="KW-1185">Reference proteome</keyword>
<dbReference type="GO" id="GO:0051073">
    <property type="term" value="F:adenosylcobinamide-GDP ribazoletransferase activity"/>
    <property type="evidence" value="ECO:0007669"/>
    <property type="project" value="UniProtKB-EC"/>
</dbReference>
<reference evidence="20 21" key="1">
    <citation type="submission" date="2020-08" db="EMBL/GenBank/DDBJ databases">
        <title>Genome public.</title>
        <authorList>
            <person name="Liu C."/>
            <person name="Sun Q."/>
        </authorList>
    </citation>
    <scope>NUCLEOTIDE SEQUENCE [LARGE SCALE GENOMIC DNA]</scope>
    <source>
        <strain evidence="20 21">NSJ-35</strain>
    </source>
</reference>
<evidence type="ECO:0000256" key="13">
    <source>
        <dbReference type="ARBA" id="ARBA00023136"/>
    </source>
</evidence>
<evidence type="ECO:0000256" key="10">
    <source>
        <dbReference type="ARBA" id="ARBA00022692"/>
    </source>
</evidence>
<keyword evidence="9 19" id="KW-0808">Transferase</keyword>
<keyword evidence="7 19" id="KW-1003">Cell membrane</keyword>
<comment type="catalytic activity">
    <reaction evidence="17 19">
        <text>alpha-ribazole + adenosylcob(III)inamide-GDP = adenosylcob(III)alamin + GMP + H(+)</text>
        <dbReference type="Rhea" id="RHEA:16049"/>
        <dbReference type="ChEBI" id="CHEBI:10329"/>
        <dbReference type="ChEBI" id="CHEBI:15378"/>
        <dbReference type="ChEBI" id="CHEBI:18408"/>
        <dbReference type="ChEBI" id="CHEBI:58115"/>
        <dbReference type="ChEBI" id="CHEBI:60487"/>
        <dbReference type="EC" id="2.7.8.26"/>
    </reaction>
</comment>
<sequence length="253" mass="26543">MKSAVGGLATAFSMYSILPMPQLEWTSSTMKYAMCFFPLVGVLCGGAVWLWMWICSAISLGTVLCAAVLTLLPILLSGGIHLDGLIDTGDALGSHQSPERRLEILKDSNVGAFGVIFCAAYLLLTFGFAAQFSAGASVPLLLCFGYVLARGYSSFAIVSLRLARNTGLAHAFADSAAKKTVRAVSILWIAAAMAGMILLAPAAGTAASIASLLWFLILRRICYRKFGGLTGDLAGFLLCVMELIVLACAAVAA</sequence>